<proteinExistence type="predicted"/>
<organism evidence="1 2">
    <name type="scientific">Sumerlaea chitinivorans</name>
    <dbReference type="NCBI Taxonomy" id="2250252"/>
    <lineage>
        <taxon>Bacteria</taxon>
        <taxon>Candidatus Sumerlaeota</taxon>
        <taxon>Candidatus Sumerlaeia</taxon>
        <taxon>Candidatus Sumerlaeales</taxon>
        <taxon>Candidatus Sumerlaeaceae</taxon>
        <taxon>Candidatus Sumerlaea</taxon>
    </lineage>
</organism>
<evidence type="ECO:0000313" key="2">
    <source>
        <dbReference type="Proteomes" id="UP000262583"/>
    </source>
</evidence>
<dbReference type="KEGG" id="schv:BRCON_1812"/>
<dbReference type="Proteomes" id="UP000262583">
    <property type="component" value="Chromosome"/>
</dbReference>
<accession>A0A2Z4Y6N0</accession>
<name>A0A2Z4Y6N0_SUMC1</name>
<sequence length="41" mass="4517">MPLRPCDNISNATKKERVVEISHCDGEGTKLLYELVVSDVG</sequence>
<dbReference type="AlphaFoldDB" id="A0A2Z4Y6N0"/>
<dbReference type="EMBL" id="CP030759">
    <property type="protein sequence ID" value="AXA36589.1"/>
    <property type="molecule type" value="Genomic_DNA"/>
</dbReference>
<protein>
    <submittedName>
        <fullName evidence="1">Uncharacterized protein</fullName>
    </submittedName>
</protein>
<reference evidence="1 2" key="1">
    <citation type="submission" date="2018-05" db="EMBL/GenBank/DDBJ databases">
        <title>A metagenomic window into the 2 km-deep terrestrial subsurface aquifer revealed taxonomically and functionally diverse microbial community comprising novel uncultured bacterial lineages.</title>
        <authorList>
            <person name="Kadnikov V.V."/>
            <person name="Mardanov A.V."/>
            <person name="Beletsky A.V."/>
            <person name="Banks D."/>
            <person name="Pimenov N.V."/>
            <person name="Frank Y.A."/>
            <person name="Karnachuk O.V."/>
            <person name="Ravin N.V."/>
        </authorList>
    </citation>
    <scope>NUCLEOTIDE SEQUENCE [LARGE SCALE GENOMIC DNA]</scope>
    <source>
        <strain evidence="1">BY</strain>
    </source>
</reference>
<evidence type="ECO:0000313" key="1">
    <source>
        <dbReference type="EMBL" id="AXA36589.1"/>
    </source>
</evidence>
<gene>
    <name evidence="1" type="ORF">BRCON_1812</name>
</gene>